<dbReference type="PROSITE" id="PS51468">
    <property type="entry name" value="VIT"/>
    <property type="match status" value="1"/>
</dbReference>
<dbReference type="PANTHER" id="PTHR45737:SF6">
    <property type="entry name" value="VON WILLEBRAND FACTOR A DOMAIN-CONTAINING PROTEIN 5A"/>
    <property type="match status" value="1"/>
</dbReference>
<dbReference type="InterPro" id="IPR013694">
    <property type="entry name" value="VIT"/>
</dbReference>
<feature type="domain" description="VWFA" evidence="1">
    <location>
        <begin position="282"/>
        <end position="457"/>
    </location>
</feature>
<sequence>MKRREIVRIFGGTVITGAIAPRELFAHAVPHGHWHPPVLPHVRHLPQHSQPVRVSGVDVSVSIIGRVAVTTMTMTLHNAGHSQQESEVLIPVPANSAIHEFGLEGAQGKFPGKLIPRDEARRIYDEIVRRSLDPALLEFAGNGLVKSSVFPVPARGSSRVRLVYEQILEIDGDRIDYALPRTESPAYQVPWAVEVDWQIKGGIAGVYSPSHDMAERRVGGARMKLTNSGKMQPGSLLLSATRREKDGATASIMAYPENKNRGYFLLLLSPPAIENKQSVKRELTIVIDKSGSMAGEKIEQALKAATQTIEGLEDGEAFNIIVYNEAVEHFAAKPVIKTREVLLEARKFIAGIRVSGGTNIHDALQTAIHQNPTPDMLPIVLFLTDGVPTIGQTQEKKIRAAIAAGNTHKRRIFTFGVGVDVNTPLLSRLADDSRARATYVLPKEDVEVKVARVFRRLSGPVLSEPKLTTVDHQGQPLAGVVTDIMPARLPDMFDGEQLVVIGRYHHEKKLHFTLTGNDLKGPRHFHFNLSLKKSSKANSHVPRLWATRKIAVLTEALRDLGSENGTAVNMQDPKVKELVDEIVRLSTEHGVLTEYTAFLARDGMVFANDMHRRAVTRASAEIKGKAVEKRSGAASVNQDWNIGKAKSATKLNRDNGYLNDRLEKDSVGALCQIADKAFYRNGNEWTDSSLAGKKIDPSQSVTVNVSSPEFKKIATRLITDNRQSCLALGDNIRITIDQKTYLIQSGK</sequence>
<evidence type="ECO:0000259" key="1">
    <source>
        <dbReference type="PROSITE" id="PS50234"/>
    </source>
</evidence>
<dbReference type="AlphaFoldDB" id="A0AAT9FND3"/>
<name>A0AAT9FND3_9BACT</name>
<proteinExistence type="predicted"/>
<dbReference type="Pfam" id="PF13768">
    <property type="entry name" value="VWA_3"/>
    <property type="match status" value="1"/>
</dbReference>
<dbReference type="InterPro" id="IPR002035">
    <property type="entry name" value="VWF_A"/>
</dbReference>
<protein>
    <submittedName>
        <fullName evidence="3">Marine proteobacterial sortase target protein</fullName>
    </submittedName>
</protein>
<dbReference type="PANTHER" id="PTHR45737">
    <property type="entry name" value="VON WILLEBRAND FACTOR A DOMAIN-CONTAINING PROTEIN 5A"/>
    <property type="match status" value="1"/>
</dbReference>
<organism evidence="3">
    <name type="scientific">Oceaniferula spumae</name>
    <dbReference type="NCBI Taxonomy" id="2979115"/>
    <lineage>
        <taxon>Bacteria</taxon>
        <taxon>Pseudomonadati</taxon>
        <taxon>Verrucomicrobiota</taxon>
        <taxon>Verrucomicrobiia</taxon>
        <taxon>Verrucomicrobiales</taxon>
        <taxon>Verrucomicrobiaceae</taxon>
        <taxon>Oceaniferula</taxon>
    </lineage>
</organism>
<dbReference type="PROSITE" id="PS50234">
    <property type="entry name" value="VWFA"/>
    <property type="match status" value="1"/>
</dbReference>
<gene>
    <name evidence="3" type="ORF">NT6N_25660</name>
</gene>
<evidence type="ECO:0000259" key="2">
    <source>
        <dbReference type="PROSITE" id="PS51468"/>
    </source>
</evidence>
<evidence type="ECO:0000313" key="3">
    <source>
        <dbReference type="EMBL" id="BDS07526.1"/>
    </source>
</evidence>
<dbReference type="SMART" id="SM00327">
    <property type="entry name" value="VWA"/>
    <property type="match status" value="1"/>
</dbReference>
<feature type="domain" description="VIT" evidence="2">
    <location>
        <begin position="38"/>
        <end position="166"/>
    </location>
</feature>
<dbReference type="KEGG" id="osu:NT6N_25660"/>
<reference evidence="3" key="1">
    <citation type="submission" date="2024-07" db="EMBL/GenBank/DDBJ databases">
        <title>Complete genome sequence of Verrucomicrobiaceae bacterium NT6N.</title>
        <authorList>
            <person name="Huang C."/>
            <person name="Takami H."/>
            <person name="Hamasaki K."/>
        </authorList>
    </citation>
    <scope>NUCLEOTIDE SEQUENCE</scope>
    <source>
        <strain evidence="3">NT6N</strain>
    </source>
</reference>
<dbReference type="SMART" id="SM00609">
    <property type="entry name" value="VIT"/>
    <property type="match status" value="1"/>
</dbReference>
<dbReference type="InterPro" id="IPR036465">
    <property type="entry name" value="vWFA_dom_sf"/>
</dbReference>
<dbReference type="Gene3D" id="3.40.50.410">
    <property type="entry name" value="von Willebrand factor, type A domain"/>
    <property type="match status" value="1"/>
</dbReference>
<dbReference type="Pfam" id="PF08487">
    <property type="entry name" value="VIT"/>
    <property type="match status" value="1"/>
</dbReference>
<accession>A0AAT9FND3</accession>
<dbReference type="EMBL" id="AP026866">
    <property type="protein sequence ID" value="BDS07526.1"/>
    <property type="molecule type" value="Genomic_DNA"/>
</dbReference>
<dbReference type="SUPFAM" id="SSF53300">
    <property type="entry name" value="vWA-like"/>
    <property type="match status" value="1"/>
</dbReference>